<name>A0A1J4JT86_9EUKA</name>
<proteinExistence type="predicted"/>
<dbReference type="Proteomes" id="UP000179807">
    <property type="component" value="Unassembled WGS sequence"/>
</dbReference>
<sequence>MENKEEFIKYLLDKISEVDLKPNERMKSAVHWICQSHSKRIVQMVLEKGIDVNRFDEKGQPGPYYLIDTTPDNEAIEILDLLVKYGYDLNGVCQYGCGLTILGQYLCSIKSCLPVIEWLLAHGADPFTPFTGTDKKAKNAYEMAQKSSKRQIRALFEKYVKH</sequence>
<accession>A0A1J4JT86</accession>
<reference evidence="1" key="1">
    <citation type="submission" date="2016-10" db="EMBL/GenBank/DDBJ databases">
        <authorList>
            <person name="Benchimol M."/>
            <person name="Almeida L.G."/>
            <person name="Vasconcelos A.T."/>
            <person name="Perreira-Neves A."/>
            <person name="Rosa I.A."/>
            <person name="Tasca T."/>
            <person name="Bogo M.R."/>
            <person name="de Souza W."/>
        </authorList>
    </citation>
    <scope>NUCLEOTIDE SEQUENCE [LARGE SCALE GENOMIC DNA]</scope>
    <source>
        <strain evidence="1">K</strain>
    </source>
</reference>
<dbReference type="AlphaFoldDB" id="A0A1J4JT86"/>
<dbReference type="VEuPathDB" id="TrichDB:TRFO_32527"/>
<evidence type="ECO:0000313" key="2">
    <source>
        <dbReference type="Proteomes" id="UP000179807"/>
    </source>
</evidence>
<dbReference type="SUPFAM" id="SSF48403">
    <property type="entry name" value="Ankyrin repeat"/>
    <property type="match status" value="1"/>
</dbReference>
<protein>
    <submittedName>
        <fullName evidence="1">Uncharacterized protein</fullName>
    </submittedName>
</protein>
<gene>
    <name evidence="1" type="ORF">TRFO_32527</name>
</gene>
<keyword evidence="2" id="KW-1185">Reference proteome</keyword>
<organism evidence="1 2">
    <name type="scientific">Tritrichomonas foetus</name>
    <dbReference type="NCBI Taxonomy" id="1144522"/>
    <lineage>
        <taxon>Eukaryota</taxon>
        <taxon>Metamonada</taxon>
        <taxon>Parabasalia</taxon>
        <taxon>Tritrichomonadida</taxon>
        <taxon>Tritrichomonadidae</taxon>
        <taxon>Tritrichomonas</taxon>
    </lineage>
</organism>
<dbReference type="GeneID" id="94843246"/>
<dbReference type="InterPro" id="IPR036770">
    <property type="entry name" value="Ankyrin_rpt-contain_sf"/>
</dbReference>
<dbReference type="PANTHER" id="PTHR24198">
    <property type="entry name" value="ANKYRIN REPEAT AND PROTEIN KINASE DOMAIN-CONTAINING PROTEIN"/>
    <property type="match status" value="1"/>
</dbReference>
<dbReference type="PANTHER" id="PTHR24198:SF165">
    <property type="entry name" value="ANKYRIN REPEAT-CONTAINING PROTEIN-RELATED"/>
    <property type="match status" value="1"/>
</dbReference>
<dbReference type="Gene3D" id="1.25.40.20">
    <property type="entry name" value="Ankyrin repeat-containing domain"/>
    <property type="match status" value="1"/>
</dbReference>
<dbReference type="OrthoDB" id="194358at2759"/>
<dbReference type="EMBL" id="MLAK01000942">
    <property type="protein sequence ID" value="OHT00708.1"/>
    <property type="molecule type" value="Genomic_DNA"/>
</dbReference>
<evidence type="ECO:0000313" key="1">
    <source>
        <dbReference type="EMBL" id="OHT00708.1"/>
    </source>
</evidence>
<comment type="caution">
    <text evidence="1">The sequence shown here is derived from an EMBL/GenBank/DDBJ whole genome shotgun (WGS) entry which is preliminary data.</text>
</comment>
<dbReference type="RefSeq" id="XP_068353844.1">
    <property type="nucleotide sequence ID" value="XM_068508542.1"/>
</dbReference>